<reference evidence="1 2" key="1">
    <citation type="journal article" date="2012" name="Eukaryot. Cell">
        <title>Genome sequence of the fungus Glarea lozoyensis: the first genome sequence of a species from the Helotiaceae family.</title>
        <authorList>
            <person name="Youssar L."/>
            <person name="Gruening B.A."/>
            <person name="Erxleben A."/>
            <person name="Guenther S."/>
            <person name="Huettel W."/>
        </authorList>
    </citation>
    <scope>NUCLEOTIDE SEQUENCE [LARGE SCALE GENOMIC DNA]</scope>
    <source>
        <strain evidence="2">ATCC 74030 / MF5533</strain>
    </source>
</reference>
<sequence length="46" mass="5327">MNKRACLSNKAPYRPKEMFDLGFLERSYIGSLSSKFVNTRGKVLSW</sequence>
<accession>H0ELQ7</accession>
<dbReference type="AlphaFoldDB" id="H0ELQ7"/>
<organism evidence="1 2">
    <name type="scientific">Glarea lozoyensis (strain ATCC 74030 / MF5533)</name>
    <dbReference type="NCBI Taxonomy" id="1104152"/>
    <lineage>
        <taxon>Eukaryota</taxon>
        <taxon>Fungi</taxon>
        <taxon>Dikarya</taxon>
        <taxon>Ascomycota</taxon>
        <taxon>Pezizomycotina</taxon>
        <taxon>Leotiomycetes</taxon>
        <taxon>Helotiales</taxon>
        <taxon>Helotiaceae</taxon>
        <taxon>Glarea</taxon>
    </lineage>
</organism>
<name>H0ELQ7_GLAL7</name>
<protein>
    <submittedName>
        <fullName evidence="1">Uncharacterized protein</fullName>
    </submittedName>
</protein>
<evidence type="ECO:0000313" key="2">
    <source>
        <dbReference type="Proteomes" id="UP000005446"/>
    </source>
</evidence>
<dbReference type="EMBL" id="AGUE01000080">
    <property type="protein sequence ID" value="EHL00444.1"/>
    <property type="molecule type" value="Genomic_DNA"/>
</dbReference>
<keyword evidence="2" id="KW-1185">Reference proteome</keyword>
<comment type="caution">
    <text evidence="1">The sequence shown here is derived from an EMBL/GenBank/DDBJ whole genome shotgun (WGS) entry which is preliminary data.</text>
</comment>
<dbReference type="Proteomes" id="UP000005446">
    <property type="component" value="Unassembled WGS sequence"/>
</dbReference>
<dbReference type="HOGENOM" id="CLU_3191434_0_0_1"/>
<dbReference type="InParanoid" id="H0ELQ7"/>
<evidence type="ECO:0000313" key="1">
    <source>
        <dbReference type="EMBL" id="EHL00444.1"/>
    </source>
</evidence>
<proteinExistence type="predicted"/>
<gene>
    <name evidence="1" type="ORF">M7I_3526</name>
</gene>